<keyword evidence="7" id="KW-1185">Reference proteome</keyword>
<dbReference type="FunFam" id="3.40.640.10:FF:000046">
    <property type="entry name" value="Cystathionine gamma-lyase"/>
    <property type="match status" value="1"/>
</dbReference>
<comment type="cofactor">
    <cofactor evidence="1 5">
        <name>pyridoxal 5'-phosphate</name>
        <dbReference type="ChEBI" id="CHEBI:597326"/>
    </cofactor>
</comment>
<dbReference type="GO" id="GO:0005737">
    <property type="term" value="C:cytoplasm"/>
    <property type="evidence" value="ECO:0007669"/>
    <property type="project" value="TreeGrafter"/>
</dbReference>
<dbReference type="GO" id="GO:0004123">
    <property type="term" value="F:cystathionine gamma-lyase activity"/>
    <property type="evidence" value="ECO:0007669"/>
    <property type="project" value="TreeGrafter"/>
</dbReference>
<dbReference type="InterPro" id="IPR054542">
    <property type="entry name" value="Cys_met_metab_PP"/>
</dbReference>
<dbReference type="InterPro" id="IPR015421">
    <property type="entry name" value="PyrdxlP-dep_Trfase_major"/>
</dbReference>
<dbReference type="PROSITE" id="PS00868">
    <property type="entry name" value="CYS_MET_METAB_PP"/>
    <property type="match status" value="1"/>
</dbReference>
<dbReference type="GO" id="GO:0003962">
    <property type="term" value="F:cystathionine gamma-synthase activity"/>
    <property type="evidence" value="ECO:0007669"/>
    <property type="project" value="TreeGrafter"/>
</dbReference>
<dbReference type="Gene3D" id="3.40.640.10">
    <property type="entry name" value="Type I PLP-dependent aspartate aminotransferase-like (Major domain)"/>
    <property type="match status" value="1"/>
</dbReference>
<dbReference type="InterPro" id="IPR015424">
    <property type="entry name" value="PyrdxlP-dep_Trfase"/>
</dbReference>
<dbReference type="AlphaFoldDB" id="A0A411HFJ7"/>
<dbReference type="Gene3D" id="3.90.1150.10">
    <property type="entry name" value="Aspartate Aminotransferase, domain 1"/>
    <property type="match status" value="1"/>
</dbReference>
<keyword evidence="3 4" id="KW-0663">Pyridoxal phosphate</keyword>
<dbReference type="EMBL" id="CP035704">
    <property type="protein sequence ID" value="QBB69239.1"/>
    <property type="molecule type" value="Genomic_DNA"/>
</dbReference>
<dbReference type="GO" id="GO:0019343">
    <property type="term" value="P:cysteine biosynthetic process via cystathionine"/>
    <property type="evidence" value="ECO:0007669"/>
    <property type="project" value="TreeGrafter"/>
</dbReference>
<dbReference type="RefSeq" id="WP_129831495.1">
    <property type="nucleotide sequence ID" value="NZ_CP035704.1"/>
</dbReference>
<evidence type="ECO:0000256" key="4">
    <source>
        <dbReference type="PIRSR" id="PIRSR001434-2"/>
    </source>
</evidence>
<comment type="similarity">
    <text evidence="2 5">Belongs to the trans-sulfuration enzymes family.</text>
</comment>
<evidence type="ECO:0000313" key="6">
    <source>
        <dbReference type="EMBL" id="QBB69239.1"/>
    </source>
</evidence>
<dbReference type="Proteomes" id="UP000291562">
    <property type="component" value="Chromosome"/>
</dbReference>
<dbReference type="GO" id="GO:0008483">
    <property type="term" value="F:transaminase activity"/>
    <property type="evidence" value="ECO:0007669"/>
    <property type="project" value="UniProtKB-KW"/>
</dbReference>
<dbReference type="CDD" id="cd00614">
    <property type="entry name" value="CGS_like"/>
    <property type="match status" value="1"/>
</dbReference>
<evidence type="ECO:0000256" key="2">
    <source>
        <dbReference type="ARBA" id="ARBA00009077"/>
    </source>
</evidence>
<dbReference type="PIRSF" id="PIRSF001434">
    <property type="entry name" value="CGS"/>
    <property type="match status" value="1"/>
</dbReference>
<reference evidence="6 7" key="1">
    <citation type="submission" date="2019-01" db="EMBL/GenBank/DDBJ databases">
        <title>Pseudolysobacter antarctica gen. nov., sp. nov., isolated from Fildes Peninsula, Antarctica.</title>
        <authorList>
            <person name="Wei Z."/>
            <person name="Peng F."/>
        </authorList>
    </citation>
    <scope>NUCLEOTIDE SEQUENCE [LARGE SCALE GENOMIC DNA]</scope>
    <source>
        <strain evidence="6 7">AQ6-296</strain>
    </source>
</reference>
<dbReference type="KEGG" id="xbc:ELE36_01950"/>
<protein>
    <submittedName>
        <fullName evidence="6">Aminotransferase class V-fold PLP-dependent enzyme</fullName>
    </submittedName>
</protein>
<proteinExistence type="inferred from homology"/>
<dbReference type="PANTHER" id="PTHR11808">
    <property type="entry name" value="TRANS-SULFURATION ENZYME FAMILY MEMBER"/>
    <property type="match status" value="1"/>
</dbReference>
<accession>A0A411HFJ7</accession>
<dbReference type="GO" id="GO:0019346">
    <property type="term" value="P:transsulfuration"/>
    <property type="evidence" value="ECO:0007669"/>
    <property type="project" value="InterPro"/>
</dbReference>
<dbReference type="GO" id="GO:0030170">
    <property type="term" value="F:pyridoxal phosphate binding"/>
    <property type="evidence" value="ECO:0007669"/>
    <property type="project" value="InterPro"/>
</dbReference>
<dbReference type="InterPro" id="IPR000277">
    <property type="entry name" value="Cys/Met-Metab_PyrdxlP-dep_enz"/>
</dbReference>
<dbReference type="Pfam" id="PF01053">
    <property type="entry name" value="Cys_Met_Meta_PP"/>
    <property type="match status" value="1"/>
</dbReference>
<evidence type="ECO:0000256" key="3">
    <source>
        <dbReference type="ARBA" id="ARBA00022898"/>
    </source>
</evidence>
<name>A0A411HFJ7_9GAMM</name>
<keyword evidence="6" id="KW-0032">Aminotransferase</keyword>
<keyword evidence="6" id="KW-0808">Transferase</keyword>
<evidence type="ECO:0000313" key="7">
    <source>
        <dbReference type="Proteomes" id="UP000291562"/>
    </source>
</evidence>
<feature type="modified residue" description="N6-(pyridoxal phosphate)lysine" evidence="4">
    <location>
        <position position="196"/>
    </location>
</feature>
<dbReference type="InterPro" id="IPR015422">
    <property type="entry name" value="PyrdxlP-dep_Trfase_small"/>
</dbReference>
<dbReference type="PANTHER" id="PTHR11808:SF15">
    <property type="entry name" value="CYSTATHIONINE GAMMA-LYASE"/>
    <property type="match status" value="1"/>
</dbReference>
<dbReference type="SUPFAM" id="SSF53383">
    <property type="entry name" value="PLP-dependent transferases"/>
    <property type="match status" value="1"/>
</dbReference>
<organism evidence="6 7">
    <name type="scientific">Pseudolysobacter antarcticus</name>
    <dbReference type="NCBI Taxonomy" id="2511995"/>
    <lineage>
        <taxon>Bacteria</taxon>
        <taxon>Pseudomonadati</taxon>
        <taxon>Pseudomonadota</taxon>
        <taxon>Gammaproteobacteria</taxon>
        <taxon>Lysobacterales</taxon>
        <taxon>Rhodanobacteraceae</taxon>
        <taxon>Pseudolysobacter</taxon>
    </lineage>
</organism>
<dbReference type="OrthoDB" id="9805807at2"/>
<evidence type="ECO:0000256" key="5">
    <source>
        <dbReference type="RuleBase" id="RU362118"/>
    </source>
</evidence>
<gene>
    <name evidence="6" type="ORF">ELE36_01950</name>
</gene>
<evidence type="ECO:0000256" key="1">
    <source>
        <dbReference type="ARBA" id="ARBA00001933"/>
    </source>
</evidence>
<sequence>MKLETLAVHAGAEIDSETGALSPPIHLSTTFEHTPDGSLPHGLVYQRDNNPTQQRLERALAALDGGDRALFYSTGMAAAAALLQSLPNGSHVLMQDDLYHGVRALAEQYFPRWGMRVTMVDMTDLAAVSAAITSDTCCLWTETPSNPLLKIVDIAQVAKIAHDASAILVVDATFATPILLQPLSLGADVVMHSSTKYMGGHSDVMGGALIFHGQAELAQACFNARLLIGHSASPFAVWLTLRGLRSLSARIERHCRNARIVAEFLAAHPNVEIVHYPGLANHPGHDIAKKQMADFGGMLSVQIRGGRDATLAAAGRLKLFINATSLGGCESLIEHRASVEGAHPVSPQNLLRISVGLEHADDLIADLAQALA</sequence>